<sequence>MSGPQEILIIDDEPAIRRFLKSSLVAHDFHVVEAGTGKEGLAALDNSRLALVVVDLGLPDMDGHELIRAIRQRSPVPIVVLSVRDDEAGKVAALDDGADDYVTKPFGIEEFMARVRAALRHRLQQQGQSAHLQVGDISIDVLARDVKRGGQPVKLSRREFDLLVYLAEHAGKVITHQQALTHVWGPGHGEYIEYLRVYVRQLRQKIEADPQRPVLILTVPGVGYRIDPGSGTDAAR</sequence>
<dbReference type="InterPro" id="IPR001867">
    <property type="entry name" value="OmpR/PhoB-type_DNA-bd"/>
</dbReference>
<dbReference type="Pfam" id="PF00486">
    <property type="entry name" value="Trans_reg_C"/>
    <property type="match status" value="1"/>
</dbReference>
<feature type="domain" description="Response regulatory" evidence="4">
    <location>
        <begin position="6"/>
        <end position="119"/>
    </location>
</feature>
<feature type="DNA-binding region" description="OmpR/PhoB-type" evidence="3">
    <location>
        <begin position="129"/>
        <end position="228"/>
    </location>
</feature>
<dbReference type="PANTHER" id="PTHR48111">
    <property type="entry name" value="REGULATOR OF RPOS"/>
    <property type="match status" value="1"/>
</dbReference>
<dbReference type="SMART" id="SM00448">
    <property type="entry name" value="REC"/>
    <property type="match status" value="1"/>
</dbReference>
<keyword evidence="2" id="KW-0597">Phosphoprotein</keyword>
<feature type="modified residue" description="4-aspartylphosphate" evidence="2">
    <location>
        <position position="55"/>
    </location>
</feature>
<dbReference type="CDD" id="cd00383">
    <property type="entry name" value="trans_reg_C"/>
    <property type="match status" value="1"/>
</dbReference>
<dbReference type="EMBL" id="JAXCLX010000003">
    <property type="protein sequence ID" value="MDY0873695.1"/>
    <property type="molecule type" value="Genomic_DNA"/>
</dbReference>
<evidence type="ECO:0000313" key="6">
    <source>
        <dbReference type="EMBL" id="MDY0873695.1"/>
    </source>
</evidence>
<dbReference type="Pfam" id="PF00072">
    <property type="entry name" value="Response_reg"/>
    <property type="match status" value="1"/>
</dbReference>
<dbReference type="SMART" id="SM00862">
    <property type="entry name" value="Trans_reg_C"/>
    <property type="match status" value="1"/>
</dbReference>
<evidence type="ECO:0000256" key="1">
    <source>
        <dbReference type="ARBA" id="ARBA00023125"/>
    </source>
</evidence>
<dbReference type="Proteomes" id="UP001271769">
    <property type="component" value="Unassembled WGS sequence"/>
</dbReference>
<evidence type="ECO:0000313" key="7">
    <source>
        <dbReference type="Proteomes" id="UP001271769"/>
    </source>
</evidence>
<dbReference type="Gene3D" id="6.10.250.690">
    <property type="match status" value="1"/>
</dbReference>
<feature type="domain" description="OmpR/PhoB-type" evidence="5">
    <location>
        <begin position="129"/>
        <end position="228"/>
    </location>
</feature>
<evidence type="ECO:0000256" key="3">
    <source>
        <dbReference type="PROSITE-ProRule" id="PRU01091"/>
    </source>
</evidence>
<evidence type="ECO:0000256" key="2">
    <source>
        <dbReference type="PROSITE-ProRule" id="PRU00169"/>
    </source>
</evidence>
<dbReference type="PROSITE" id="PS51755">
    <property type="entry name" value="OMPR_PHOB"/>
    <property type="match status" value="1"/>
</dbReference>
<accession>A0ABU5E3D9</accession>
<dbReference type="PROSITE" id="PS50110">
    <property type="entry name" value="RESPONSE_REGULATORY"/>
    <property type="match status" value="1"/>
</dbReference>
<proteinExistence type="predicted"/>
<name>A0ABU5E3D9_9PROT</name>
<dbReference type="PANTHER" id="PTHR48111:SF50">
    <property type="entry name" value="KDP OPERON TRANSCRIPTIONAL REGULATORY PROTEIN KDPE"/>
    <property type="match status" value="1"/>
</dbReference>
<dbReference type="InterPro" id="IPR011006">
    <property type="entry name" value="CheY-like_superfamily"/>
</dbReference>
<dbReference type="RefSeq" id="WP_320502169.1">
    <property type="nucleotide sequence ID" value="NZ_JAXCLX010000003.1"/>
</dbReference>
<dbReference type="InterPro" id="IPR039420">
    <property type="entry name" value="WalR-like"/>
</dbReference>
<protein>
    <submittedName>
        <fullName evidence="6">Response regulator transcription factor</fullName>
    </submittedName>
</protein>
<evidence type="ECO:0000259" key="5">
    <source>
        <dbReference type="PROSITE" id="PS51755"/>
    </source>
</evidence>
<dbReference type="Gene3D" id="1.10.10.10">
    <property type="entry name" value="Winged helix-like DNA-binding domain superfamily/Winged helix DNA-binding domain"/>
    <property type="match status" value="1"/>
</dbReference>
<dbReference type="Gene3D" id="3.40.50.2300">
    <property type="match status" value="1"/>
</dbReference>
<keyword evidence="1 3" id="KW-0238">DNA-binding</keyword>
<dbReference type="InterPro" id="IPR036388">
    <property type="entry name" value="WH-like_DNA-bd_sf"/>
</dbReference>
<keyword evidence="7" id="KW-1185">Reference proteome</keyword>
<dbReference type="SUPFAM" id="SSF52172">
    <property type="entry name" value="CheY-like"/>
    <property type="match status" value="1"/>
</dbReference>
<reference evidence="6 7" key="1">
    <citation type="journal article" date="2013" name="Antonie Van Leeuwenhoek">
        <title>Dongia rigui sp. nov., isolated from freshwater of a large wetland in Korea.</title>
        <authorList>
            <person name="Baik K.S."/>
            <person name="Hwang Y.M."/>
            <person name="Choi J.S."/>
            <person name="Kwon J."/>
            <person name="Seong C.N."/>
        </authorList>
    </citation>
    <scope>NUCLEOTIDE SEQUENCE [LARGE SCALE GENOMIC DNA]</scope>
    <source>
        <strain evidence="6 7">04SU4-P</strain>
    </source>
</reference>
<evidence type="ECO:0000259" key="4">
    <source>
        <dbReference type="PROSITE" id="PS50110"/>
    </source>
</evidence>
<comment type="caution">
    <text evidence="6">The sequence shown here is derived from an EMBL/GenBank/DDBJ whole genome shotgun (WGS) entry which is preliminary data.</text>
</comment>
<gene>
    <name evidence="6" type="ORF">SMD31_17270</name>
</gene>
<organism evidence="6 7">
    <name type="scientific">Dongia rigui</name>
    <dbReference type="NCBI Taxonomy" id="940149"/>
    <lineage>
        <taxon>Bacteria</taxon>
        <taxon>Pseudomonadati</taxon>
        <taxon>Pseudomonadota</taxon>
        <taxon>Alphaproteobacteria</taxon>
        <taxon>Rhodospirillales</taxon>
        <taxon>Dongiaceae</taxon>
        <taxon>Dongia</taxon>
    </lineage>
</organism>
<dbReference type="InterPro" id="IPR001789">
    <property type="entry name" value="Sig_transdc_resp-reg_receiver"/>
</dbReference>